<dbReference type="Proteomes" id="UP000236584">
    <property type="component" value="Chromosome"/>
</dbReference>
<feature type="region of interest" description="Disordered" evidence="7">
    <location>
        <begin position="161"/>
        <end position="325"/>
    </location>
</feature>
<evidence type="ECO:0000256" key="4">
    <source>
        <dbReference type="ARBA" id="ARBA00022840"/>
    </source>
</evidence>
<keyword evidence="5" id="KW-0472">Membrane</keyword>
<dbReference type="Pfam" id="PF00005">
    <property type="entry name" value="ABC_tran"/>
    <property type="match status" value="1"/>
</dbReference>
<feature type="compositionally biased region" description="Low complexity" evidence="7">
    <location>
        <begin position="196"/>
        <end position="228"/>
    </location>
</feature>
<evidence type="ECO:0000313" key="9">
    <source>
        <dbReference type="EMBL" id="AUV83834.1"/>
    </source>
</evidence>
<dbReference type="InterPro" id="IPR015856">
    <property type="entry name" value="ABC_transpr_CbiO/EcfA_su"/>
</dbReference>
<evidence type="ECO:0000313" key="10">
    <source>
        <dbReference type="Proteomes" id="UP000236584"/>
    </source>
</evidence>
<protein>
    <recommendedName>
        <fullName evidence="8">ABC transporter domain-containing protein</fullName>
    </recommendedName>
</protein>
<dbReference type="CDD" id="cd03225">
    <property type="entry name" value="ABC_cobalt_CbiO_domain1"/>
    <property type="match status" value="1"/>
</dbReference>
<keyword evidence="4" id="KW-0067">ATP-binding</keyword>
<evidence type="ECO:0000256" key="1">
    <source>
        <dbReference type="ARBA" id="ARBA00004202"/>
    </source>
</evidence>
<reference evidence="9 10" key="1">
    <citation type="submission" date="2018-01" db="EMBL/GenBank/DDBJ databases">
        <title>Complete genome sequence of Salinigranum rubrum GX10T, an extremely halophilic archaeon isolated from a marine solar saltern.</title>
        <authorList>
            <person name="Han S."/>
        </authorList>
    </citation>
    <scope>NUCLEOTIDE SEQUENCE [LARGE SCALE GENOMIC DNA]</scope>
    <source>
        <strain evidence="9 10">GX10</strain>
    </source>
</reference>
<feature type="domain" description="ABC transporter" evidence="8">
    <location>
        <begin position="41"/>
        <end position="174"/>
    </location>
</feature>
<sequence>MGAPRRGRPRRRRPRGVATAVTEFTLDDVTFRYRDGGDAALRDVSLRVDEGSFLGVTGPADAGKTTLCRLLAGFVPHFFSGDLAGSVTVDGVDVPSASIAALGGRVGYVFENPFDQLTGAATTVLEEVAFGLEQRGVPTDELHARSMEALGRVGVADLADRDPNALSGDSSSGSRWRASSRSPLDSCSWTSRRRNSTPTGPTPSSTWRAASTARGTRSSSRARTSSGSPPEPTDSSSLTPGAWSETVPHGTSSPTARSTTDSASPRRFVSAAHSATTGSSRPPARSRSRSRRPSTNSGRTWTWLGKRRHSLRPTGETRSARRPRSRWCVSPTFTTCTTRPSGEVVSRRSAASTSPWTAAASRSSARTGRARRRS</sequence>
<evidence type="ECO:0000256" key="3">
    <source>
        <dbReference type="ARBA" id="ARBA00022741"/>
    </source>
</evidence>
<proteinExistence type="predicted"/>
<feature type="compositionally biased region" description="Low complexity" evidence="7">
    <location>
        <begin position="347"/>
        <end position="367"/>
    </location>
</feature>
<gene>
    <name evidence="9" type="ORF">C2R22_00945</name>
</gene>
<dbReference type="KEGG" id="srub:C2R22_00945"/>
<keyword evidence="2" id="KW-0813">Transport</keyword>
<dbReference type="GO" id="GO:0016887">
    <property type="term" value="F:ATP hydrolysis activity"/>
    <property type="evidence" value="ECO:0007669"/>
    <property type="project" value="InterPro"/>
</dbReference>
<feature type="compositionally biased region" description="Polar residues" evidence="7">
    <location>
        <begin position="249"/>
        <end position="263"/>
    </location>
</feature>
<dbReference type="EMBL" id="CP026309">
    <property type="protein sequence ID" value="AUV83834.1"/>
    <property type="molecule type" value="Genomic_DNA"/>
</dbReference>
<dbReference type="InterPro" id="IPR027417">
    <property type="entry name" value="P-loop_NTPase"/>
</dbReference>
<comment type="function">
    <text evidence="6">Probably part of an ABC transporter complex. Responsible for energy coupling to the transport system.</text>
</comment>
<comment type="subcellular location">
    <subcellularLocation>
        <location evidence="1">Cell membrane</location>
        <topology evidence="1">Peripheral membrane protein</topology>
    </subcellularLocation>
</comment>
<dbReference type="InterPro" id="IPR050095">
    <property type="entry name" value="ECF_ABC_transporter_ATP-bd"/>
</dbReference>
<evidence type="ECO:0000259" key="8">
    <source>
        <dbReference type="Pfam" id="PF00005"/>
    </source>
</evidence>
<evidence type="ECO:0000256" key="2">
    <source>
        <dbReference type="ARBA" id="ARBA00022448"/>
    </source>
</evidence>
<name>A0A2I8VPM9_9EURY</name>
<evidence type="ECO:0000256" key="5">
    <source>
        <dbReference type="ARBA" id="ARBA00023136"/>
    </source>
</evidence>
<accession>A0A2I8VPM9</accession>
<dbReference type="InterPro" id="IPR003439">
    <property type="entry name" value="ABC_transporter-like_ATP-bd"/>
</dbReference>
<evidence type="ECO:0000256" key="7">
    <source>
        <dbReference type="SAM" id="MobiDB-lite"/>
    </source>
</evidence>
<dbReference type="Gene3D" id="3.40.50.300">
    <property type="entry name" value="P-loop containing nucleotide triphosphate hydrolases"/>
    <property type="match status" value="1"/>
</dbReference>
<dbReference type="PANTHER" id="PTHR43553:SF24">
    <property type="entry name" value="ENERGY-COUPLING FACTOR TRANSPORTER ATP-BINDING PROTEIN ECFA1"/>
    <property type="match status" value="1"/>
</dbReference>
<keyword evidence="10" id="KW-1185">Reference proteome</keyword>
<feature type="compositionally biased region" description="Low complexity" evidence="7">
    <location>
        <begin position="167"/>
        <end position="182"/>
    </location>
</feature>
<dbReference type="GO" id="GO:0043190">
    <property type="term" value="C:ATP-binding cassette (ABC) transporter complex"/>
    <property type="evidence" value="ECO:0007669"/>
    <property type="project" value="TreeGrafter"/>
</dbReference>
<dbReference type="PANTHER" id="PTHR43553">
    <property type="entry name" value="HEAVY METAL TRANSPORTER"/>
    <property type="match status" value="1"/>
</dbReference>
<dbReference type="GO" id="GO:0005524">
    <property type="term" value="F:ATP binding"/>
    <property type="evidence" value="ECO:0007669"/>
    <property type="project" value="UniProtKB-KW"/>
</dbReference>
<feature type="region of interest" description="Disordered" evidence="7">
    <location>
        <begin position="337"/>
        <end position="374"/>
    </location>
</feature>
<evidence type="ECO:0000256" key="6">
    <source>
        <dbReference type="ARBA" id="ARBA00025157"/>
    </source>
</evidence>
<organism evidence="9 10">
    <name type="scientific">Salinigranum rubrum</name>
    <dbReference type="NCBI Taxonomy" id="755307"/>
    <lineage>
        <taxon>Archaea</taxon>
        <taxon>Methanobacteriati</taxon>
        <taxon>Methanobacteriota</taxon>
        <taxon>Stenosarchaea group</taxon>
        <taxon>Halobacteria</taxon>
        <taxon>Halobacteriales</taxon>
        <taxon>Haloferacaceae</taxon>
        <taxon>Salinigranum</taxon>
    </lineage>
</organism>
<dbReference type="AlphaFoldDB" id="A0A2I8VPM9"/>
<dbReference type="SUPFAM" id="SSF52540">
    <property type="entry name" value="P-loop containing nucleoside triphosphate hydrolases"/>
    <property type="match status" value="1"/>
</dbReference>
<keyword evidence="3" id="KW-0547">Nucleotide-binding</keyword>
<dbReference type="GO" id="GO:0042626">
    <property type="term" value="F:ATPase-coupled transmembrane transporter activity"/>
    <property type="evidence" value="ECO:0007669"/>
    <property type="project" value="TreeGrafter"/>
</dbReference>